<reference evidence="1 2" key="1">
    <citation type="submission" date="2015-08" db="EMBL/GenBank/DDBJ databases">
        <title>Next Generation Sequencing and Analysis of the Genome of Puccinia sorghi L Schw, the Causal Agent of Maize Common Rust.</title>
        <authorList>
            <person name="Rochi L."/>
            <person name="Burguener G."/>
            <person name="Darino M."/>
            <person name="Turjanski A."/>
            <person name="Kreff E."/>
            <person name="Dieguez M.J."/>
            <person name="Sacco F."/>
        </authorList>
    </citation>
    <scope>NUCLEOTIDE SEQUENCE [LARGE SCALE GENOMIC DNA]</scope>
    <source>
        <strain evidence="1 2">RO10H11247</strain>
    </source>
</reference>
<name>A0A0L6V8B7_9BASI</name>
<keyword evidence="2" id="KW-1185">Reference proteome</keyword>
<dbReference type="Proteomes" id="UP000037035">
    <property type="component" value="Unassembled WGS sequence"/>
</dbReference>
<organism evidence="1 2">
    <name type="scientific">Puccinia sorghi</name>
    <dbReference type="NCBI Taxonomy" id="27349"/>
    <lineage>
        <taxon>Eukaryota</taxon>
        <taxon>Fungi</taxon>
        <taxon>Dikarya</taxon>
        <taxon>Basidiomycota</taxon>
        <taxon>Pucciniomycotina</taxon>
        <taxon>Pucciniomycetes</taxon>
        <taxon>Pucciniales</taxon>
        <taxon>Pucciniaceae</taxon>
        <taxon>Puccinia</taxon>
    </lineage>
</organism>
<dbReference type="OrthoDB" id="2508855at2759"/>
<proteinExistence type="predicted"/>
<dbReference type="VEuPathDB" id="FungiDB:VP01_242g5"/>
<evidence type="ECO:0000313" key="2">
    <source>
        <dbReference type="Proteomes" id="UP000037035"/>
    </source>
</evidence>
<dbReference type="EMBL" id="LAVV01007314">
    <property type="protein sequence ID" value="KNZ56340.1"/>
    <property type="molecule type" value="Genomic_DNA"/>
</dbReference>
<dbReference type="AlphaFoldDB" id="A0A0L6V8B7"/>
<gene>
    <name evidence="1" type="ORF">VP01_242g5</name>
</gene>
<sequence>MKIIRNFVKQPLLVHNNHNPKKAILAYKGYNFITWEKEINHTLTYVLFLTSDFTASEANFNGRLLNKSAAISCLIRLTIEKTLLSIVTSASCETPLAIYNLIFNQLTAIMSENSEINGYQIQQNSWFDVTRVI</sequence>
<accession>A0A0L6V8B7</accession>
<comment type="caution">
    <text evidence="1">The sequence shown here is derived from an EMBL/GenBank/DDBJ whole genome shotgun (WGS) entry which is preliminary data.</text>
</comment>
<protein>
    <submittedName>
        <fullName evidence="1">Uncharacterized protein</fullName>
    </submittedName>
</protein>
<evidence type="ECO:0000313" key="1">
    <source>
        <dbReference type="EMBL" id="KNZ56340.1"/>
    </source>
</evidence>